<dbReference type="RefSeq" id="WP_165404155.1">
    <property type="nucleotide sequence ID" value="NZ_BMHA01000002.1"/>
</dbReference>
<dbReference type="PANTHER" id="PTHR31616:SF0">
    <property type="entry name" value="GLUCAN 1,4-ALPHA-GLUCOSIDASE"/>
    <property type="match status" value="1"/>
</dbReference>
<protein>
    <recommendedName>
        <fullName evidence="1">GH15-like domain-containing protein</fullName>
    </recommendedName>
</protein>
<evidence type="ECO:0000259" key="1">
    <source>
        <dbReference type="Pfam" id="PF00723"/>
    </source>
</evidence>
<evidence type="ECO:0000313" key="3">
    <source>
        <dbReference type="Proteomes" id="UP000650511"/>
    </source>
</evidence>
<dbReference type="GO" id="GO:0004553">
    <property type="term" value="F:hydrolase activity, hydrolyzing O-glycosyl compounds"/>
    <property type="evidence" value="ECO:0007669"/>
    <property type="project" value="TreeGrafter"/>
</dbReference>
<dbReference type="AlphaFoldDB" id="A0A8J3ETE9"/>
<dbReference type="InterPro" id="IPR012341">
    <property type="entry name" value="6hp_glycosidase-like_sf"/>
</dbReference>
<dbReference type="PANTHER" id="PTHR31616">
    <property type="entry name" value="TREHALASE"/>
    <property type="match status" value="1"/>
</dbReference>
<dbReference type="InterPro" id="IPR011613">
    <property type="entry name" value="GH15-like"/>
</dbReference>
<gene>
    <name evidence="2" type="ORF">GCM10011354_05820</name>
</gene>
<evidence type="ECO:0000313" key="2">
    <source>
        <dbReference type="EMBL" id="GGI03793.1"/>
    </source>
</evidence>
<reference evidence="2" key="2">
    <citation type="submission" date="2020-09" db="EMBL/GenBank/DDBJ databases">
        <authorList>
            <person name="Sun Q."/>
            <person name="Zhou Y."/>
        </authorList>
    </citation>
    <scope>NUCLEOTIDE SEQUENCE</scope>
    <source>
        <strain evidence="2">CGMCC 1.14988</strain>
    </source>
</reference>
<keyword evidence="3" id="KW-1185">Reference proteome</keyword>
<sequence>MTVPADPRRSLFPNAVLGDGSLLVTLSARGEVEQLWWPHVDHDPHLGLLRLATVADGTLRFLDEAGDVPPGGAGPVRHTQTYEDAASILRTTVASGEAAVTVTDVVTVDAPVLVRHVTGLSTPLAVVVRPELAGQVQGGGGFLDPTTGALVFHRRDRVLALALDVPATGTLGERHNGDDLLRDLAEGRLRGSGVVHGEVDGALVADAAWPQVTVAVAVADTVAEAVDRAHAAVRGDRERQWRERREADAVARATVPLVVDGPLADLERRSQLVFALVSDKATGGVIAAPEQDPWFARSGGYGFVWARDLVYLLLAELSAGRDELAVPALQWLVRAQGADGLWLQRNWTDGSLAPSWGTQLDETGTVLFAYDQALRTLGLGGLHELVWPSVVRAADALVRVLDPATGLPAPSMDLWEERVGLHAYTAAATEAGLRAAADIARRAGQPGRAEGWDAAAGRVKAGIEAFLWSEEHGHYLRSIVLARGDTAGDPVPGCYGLLPAHAQHPVGSVDPIDATPDASLLGLTYPFATFAPDEPRMAATLEVLDARLRAADGGLGRYPGDDYRGGNPWVLTTLWLGLARRAPGAPVPADGLDYARRAATSTQLLPEQVDAATGRPAWIVPLTWSHAMYVLACRPDTPALAEHRRRVAAVLD</sequence>
<dbReference type="Gene3D" id="1.50.10.10">
    <property type="match status" value="1"/>
</dbReference>
<feature type="domain" description="GH15-like" evidence="1">
    <location>
        <begin position="277"/>
        <end position="575"/>
    </location>
</feature>
<proteinExistence type="predicted"/>
<dbReference type="Proteomes" id="UP000650511">
    <property type="component" value="Unassembled WGS sequence"/>
</dbReference>
<name>A0A8J3ETE9_9ACTN</name>
<dbReference type="GO" id="GO:0005975">
    <property type="term" value="P:carbohydrate metabolic process"/>
    <property type="evidence" value="ECO:0007669"/>
    <property type="project" value="InterPro"/>
</dbReference>
<reference evidence="2" key="1">
    <citation type="journal article" date="2014" name="Int. J. Syst. Evol. Microbiol.">
        <title>Complete genome sequence of Corynebacterium casei LMG S-19264T (=DSM 44701T), isolated from a smear-ripened cheese.</title>
        <authorList>
            <consortium name="US DOE Joint Genome Institute (JGI-PGF)"/>
            <person name="Walter F."/>
            <person name="Albersmeier A."/>
            <person name="Kalinowski J."/>
            <person name="Ruckert C."/>
        </authorList>
    </citation>
    <scope>NUCLEOTIDE SEQUENCE</scope>
    <source>
        <strain evidence="2">CGMCC 1.14988</strain>
    </source>
</reference>
<dbReference type="EMBL" id="BMHA01000002">
    <property type="protein sequence ID" value="GGI03793.1"/>
    <property type="molecule type" value="Genomic_DNA"/>
</dbReference>
<accession>A0A8J3ETE9</accession>
<comment type="caution">
    <text evidence="2">The sequence shown here is derived from an EMBL/GenBank/DDBJ whole genome shotgun (WGS) entry which is preliminary data.</text>
</comment>
<organism evidence="2 3">
    <name type="scientific">Egicoccus halophilus</name>
    <dbReference type="NCBI Taxonomy" id="1670830"/>
    <lineage>
        <taxon>Bacteria</taxon>
        <taxon>Bacillati</taxon>
        <taxon>Actinomycetota</taxon>
        <taxon>Nitriliruptoria</taxon>
        <taxon>Egicoccales</taxon>
        <taxon>Egicoccaceae</taxon>
        <taxon>Egicoccus</taxon>
    </lineage>
</organism>
<dbReference type="InterPro" id="IPR008928">
    <property type="entry name" value="6-hairpin_glycosidase_sf"/>
</dbReference>
<dbReference type="Pfam" id="PF00723">
    <property type="entry name" value="Glyco_hydro_15"/>
    <property type="match status" value="1"/>
</dbReference>
<dbReference type="SUPFAM" id="SSF48208">
    <property type="entry name" value="Six-hairpin glycosidases"/>
    <property type="match status" value="1"/>
</dbReference>